<keyword evidence="2" id="KW-1133">Transmembrane helix</keyword>
<accession>A0A9P7XXA6</accession>
<keyword evidence="4" id="KW-1185">Reference proteome</keyword>
<proteinExistence type="predicted"/>
<evidence type="ECO:0000256" key="1">
    <source>
        <dbReference type="SAM" id="MobiDB-lite"/>
    </source>
</evidence>
<keyword evidence="2" id="KW-0472">Membrane</keyword>
<feature type="transmembrane region" description="Helical" evidence="2">
    <location>
        <begin position="160"/>
        <end position="180"/>
    </location>
</feature>
<feature type="compositionally biased region" description="Basic and acidic residues" evidence="1">
    <location>
        <begin position="207"/>
        <end position="218"/>
    </location>
</feature>
<sequence>MMATLLPLWLKADDVPEPHPPNWRMDRVFRPVWTDETNTEGAMTFIPLLKRINRSHRGLEDNHRHGRFKAHPALQRTLDTPGPLTLEGDLAERINKIAITQSENGSFELASTRTFHQAVFSKAYQPPTPPPYHPPMIAPPSPLTPLFFPNSDPLEPRNDVPLFLLIGVILATIWRYYFVFVMEDQAFDPRIVLPAVDLAITQAHAQLAEKKRQSEERQPPPTAEPPPTGTNHPI</sequence>
<evidence type="ECO:0000313" key="4">
    <source>
        <dbReference type="Proteomes" id="UP000707451"/>
    </source>
</evidence>
<feature type="region of interest" description="Disordered" evidence="1">
    <location>
        <begin position="206"/>
        <end position="234"/>
    </location>
</feature>
<protein>
    <submittedName>
        <fullName evidence="3">Uncharacterized protein</fullName>
    </submittedName>
</protein>
<gene>
    <name evidence="3" type="ORF">KI688_012389</name>
</gene>
<evidence type="ECO:0000256" key="2">
    <source>
        <dbReference type="SAM" id="Phobius"/>
    </source>
</evidence>
<organism evidence="3 4">
    <name type="scientific">Linnemannia hyalina</name>
    <dbReference type="NCBI Taxonomy" id="64524"/>
    <lineage>
        <taxon>Eukaryota</taxon>
        <taxon>Fungi</taxon>
        <taxon>Fungi incertae sedis</taxon>
        <taxon>Mucoromycota</taxon>
        <taxon>Mortierellomycotina</taxon>
        <taxon>Mortierellomycetes</taxon>
        <taxon>Mortierellales</taxon>
        <taxon>Mortierellaceae</taxon>
        <taxon>Linnemannia</taxon>
    </lineage>
</organism>
<name>A0A9P7XXA6_9FUNG</name>
<feature type="compositionally biased region" description="Pro residues" evidence="1">
    <location>
        <begin position="219"/>
        <end position="228"/>
    </location>
</feature>
<evidence type="ECO:0000313" key="3">
    <source>
        <dbReference type="EMBL" id="KAG9067604.1"/>
    </source>
</evidence>
<dbReference type="OrthoDB" id="2419699at2759"/>
<reference evidence="3" key="1">
    <citation type="submission" date="2021-06" db="EMBL/GenBank/DDBJ databases">
        <title>Genome Sequence of Mortierella hyaline Strain SCG-10, a Cold-Adapted, Nitrate-Reducing Fungus Isolated from Soil in Minnesota, USA.</title>
        <authorList>
            <person name="Aldossari N."/>
        </authorList>
    </citation>
    <scope>NUCLEOTIDE SEQUENCE</scope>
    <source>
        <strain evidence="3">SCG-10</strain>
    </source>
</reference>
<dbReference type="Proteomes" id="UP000707451">
    <property type="component" value="Unassembled WGS sequence"/>
</dbReference>
<comment type="caution">
    <text evidence="3">The sequence shown here is derived from an EMBL/GenBank/DDBJ whole genome shotgun (WGS) entry which is preliminary data.</text>
</comment>
<dbReference type="EMBL" id="JAHRHY010000008">
    <property type="protein sequence ID" value="KAG9067604.1"/>
    <property type="molecule type" value="Genomic_DNA"/>
</dbReference>
<dbReference type="AlphaFoldDB" id="A0A9P7XXA6"/>
<keyword evidence="2" id="KW-0812">Transmembrane</keyword>